<accession>A0A1H5BMH0</accession>
<dbReference type="CDD" id="cd04770">
    <property type="entry name" value="HTH_HMRTR"/>
    <property type="match status" value="1"/>
</dbReference>
<dbReference type="SMART" id="SM00422">
    <property type="entry name" value="HTH_MERR"/>
    <property type="match status" value="1"/>
</dbReference>
<dbReference type="InterPro" id="IPR009061">
    <property type="entry name" value="DNA-bd_dom_put_sf"/>
</dbReference>
<dbReference type="AlphaFoldDB" id="A0A1H5BMH0"/>
<feature type="domain" description="HTH merR-type" evidence="4">
    <location>
        <begin position="1"/>
        <end position="69"/>
    </location>
</feature>
<evidence type="ECO:0000256" key="2">
    <source>
        <dbReference type="ARBA" id="ARBA00023125"/>
    </source>
</evidence>
<dbReference type="Pfam" id="PF13411">
    <property type="entry name" value="MerR_1"/>
    <property type="match status" value="1"/>
</dbReference>
<dbReference type="PROSITE" id="PS50937">
    <property type="entry name" value="HTH_MERR_2"/>
    <property type="match status" value="1"/>
</dbReference>
<dbReference type="SUPFAM" id="SSF46955">
    <property type="entry name" value="Putative DNA-binding domain"/>
    <property type="match status" value="1"/>
</dbReference>
<dbReference type="RefSeq" id="WP_068741643.1">
    <property type="nucleotide sequence ID" value="NZ_FNSA01000003.1"/>
</dbReference>
<name>A0A1H5BMH0_TSUTY</name>
<evidence type="ECO:0000313" key="5">
    <source>
        <dbReference type="EMBL" id="SED55254.1"/>
    </source>
</evidence>
<gene>
    <name evidence="5" type="ORF">SAMN04489793_5177</name>
</gene>
<keyword evidence="1" id="KW-0805">Transcription regulation</keyword>
<dbReference type="InterPro" id="IPR000551">
    <property type="entry name" value="MerR-type_HTH_dom"/>
</dbReference>
<organism evidence="5 6">
    <name type="scientific">Tsukamurella tyrosinosolvens</name>
    <dbReference type="NCBI Taxonomy" id="57704"/>
    <lineage>
        <taxon>Bacteria</taxon>
        <taxon>Bacillati</taxon>
        <taxon>Actinomycetota</taxon>
        <taxon>Actinomycetes</taxon>
        <taxon>Mycobacteriales</taxon>
        <taxon>Tsukamurellaceae</taxon>
        <taxon>Tsukamurella</taxon>
    </lineage>
</organism>
<dbReference type="PANTHER" id="PTHR30204">
    <property type="entry name" value="REDOX-CYCLING DRUG-SENSING TRANSCRIPTIONAL ACTIVATOR SOXR"/>
    <property type="match status" value="1"/>
</dbReference>
<evidence type="ECO:0000259" key="4">
    <source>
        <dbReference type="PROSITE" id="PS50937"/>
    </source>
</evidence>
<evidence type="ECO:0000256" key="1">
    <source>
        <dbReference type="ARBA" id="ARBA00023015"/>
    </source>
</evidence>
<dbReference type="PROSITE" id="PS00552">
    <property type="entry name" value="HTH_MERR_1"/>
    <property type="match status" value="1"/>
</dbReference>
<evidence type="ECO:0000256" key="3">
    <source>
        <dbReference type="ARBA" id="ARBA00023163"/>
    </source>
</evidence>
<protein>
    <submittedName>
        <fullName evidence="5">DNA-binding transcriptional regulator, MerR family</fullName>
    </submittedName>
</protein>
<dbReference type="Gene3D" id="1.10.1660.10">
    <property type="match status" value="1"/>
</dbReference>
<dbReference type="PANTHER" id="PTHR30204:SF94">
    <property type="entry name" value="HEAVY METAL-DEPENDENT TRANSCRIPTIONAL REGULATOR HI_0293-RELATED"/>
    <property type="match status" value="1"/>
</dbReference>
<reference evidence="6" key="1">
    <citation type="submission" date="2016-10" db="EMBL/GenBank/DDBJ databases">
        <authorList>
            <person name="Varghese N."/>
            <person name="Submissions S."/>
        </authorList>
    </citation>
    <scope>NUCLEOTIDE SEQUENCE [LARGE SCALE GENOMIC DNA]</scope>
    <source>
        <strain evidence="6">DSM 44234</strain>
    </source>
</reference>
<evidence type="ECO:0000313" key="6">
    <source>
        <dbReference type="Proteomes" id="UP000182241"/>
    </source>
</evidence>
<dbReference type="PRINTS" id="PR00040">
    <property type="entry name" value="HTHMERR"/>
</dbReference>
<keyword evidence="3" id="KW-0804">Transcription</keyword>
<keyword evidence="6" id="KW-1185">Reference proteome</keyword>
<dbReference type="Proteomes" id="UP000182241">
    <property type="component" value="Unassembled WGS sequence"/>
</dbReference>
<dbReference type="GO" id="GO:0003700">
    <property type="term" value="F:DNA-binding transcription factor activity"/>
    <property type="evidence" value="ECO:0007669"/>
    <property type="project" value="InterPro"/>
</dbReference>
<dbReference type="STRING" id="57704.SAMN04489793_5177"/>
<dbReference type="InterPro" id="IPR047057">
    <property type="entry name" value="MerR_fam"/>
</dbReference>
<sequence length="132" mass="14800">MKIGELARQSGIATKTLRFYEHSGLLPEPARTTSGYRDYEPESIERLHFIRSAQAAGLTLREVREILNLHDQGLTPCDQVVRLLTERLAHVHNTLQELRSLEGTLTSLLDRAQRGGPAQDAGVCWILEPEIS</sequence>
<keyword evidence="2 5" id="KW-0238">DNA-binding</keyword>
<dbReference type="GO" id="GO:0003677">
    <property type="term" value="F:DNA binding"/>
    <property type="evidence" value="ECO:0007669"/>
    <property type="project" value="UniProtKB-KW"/>
</dbReference>
<dbReference type="EMBL" id="FNSA01000003">
    <property type="protein sequence ID" value="SED55254.1"/>
    <property type="molecule type" value="Genomic_DNA"/>
</dbReference>
<proteinExistence type="predicted"/>